<dbReference type="InterPro" id="IPR057499">
    <property type="entry name" value="Kelch_FKB95"/>
</dbReference>
<organism evidence="2 3">
    <name type="scientific">Microthlaspi erraticum</name>
    <dbReference type="NCBI Taxonomy" id="1685480"/>
    <lineage>
        <taxon>Eukaryota</taxon>
        <taxon>Viridiplantae</taxon>
        <taxon>Streptophyta</taxon>
        <taxon>Embryophyta</taxon>
        <taxon>Tracheophyta</taxon>
        <taxon>Spermatophyta</taxon>
        <taxon>Magnoliopsida</taxon>
        <taxon>eudicotyledons</taxon>
        <taxon>Gunneridae</taxon>
        <taxon>Pentapetalae</taxon>
        <taxon>rosids</taxon>
        <taxon>malvids</taxon>
        <taxon>Brassicales</taxon>
        <taxon>Brassicaceae</taxon>
        <taxon>Coluteocarpeae</taxon>
        <taxon>Microthlaspi</taxon>
    </lineage>
</organism>
<dbReference type="InterPro" id="IPR036047">
    <property type="entry name" value="F-box-like_dom_sf"/>
</dbReference>
<dbReference type="Gene3D" id="2.120.10.80">
    <property type="entry name" value="Kelch-type beta propeller"/>
    <property type="match status" value="1"/>
</dbReference>
<name>A0A6D2IM45_9BRAS</name>
<comment type="caution">
    <text evidence="2">The sequence shown here is derived from an EMBL/GenBank/DDBJ whole genome shotgun (WGS) entry which is preliminary data.</text>
</comment>
<dbReference type="SUPFAM" id="SSF117281">
    <property type="entry name" value="Kelch motif"/>
    <property type="match status" value="1"/>
</dbReference>
<dbReference type="PANTHER" id="PTHR24414">
    <property type="entry name" value="F-BOX/KELCH-REPEAT PROTEIN SKIP4"/>
    <property type="match status" value="1"/>
</dbReference>
<dbReference type="Proteomes" id="UP000467841">
    <property type="component" value="Unassembled WGS sequence"/>
</dbReference>
<feature type="domain" description="F-box" evidence="1">
    <location>
        <begin position="20"/>
        <end position="66"/>
    </location>
</feature>
<gene>
    <name evidence="2" type="ORF">MERR_LOCUS13933</name>
</gene>
<dbReference type="SUPFAM" id="SSF81383">
    <property type="entry name" value="F-box domain"/>
    <property type="match status" value="1"/>
</dbReference>
<evidence type="ECO:0000313" key="3">
    <source>
        <dbReference type="Proteomes" id="UP000467841"/>
    </source>
</evidence>
<dbReference type="EMBL" id="CACVBM020001052">
    <property type="protein sequence ID" value="CAA7026698.1"/>
    <property type="molecule type" value="Genomic_DNA"/>
</dbReference>
<dbReference type="CDD" id="cd22152">
    <property type="entry name" value="F-box_AtAFR-like"/>
    <property type="match status" value="1"/>
</dbReference>
<reference evidence="2" key="1">
    <citation type="submission" date="2020-01" db="EMBL/GenBank/DDBJ databases">
        <authorList>
            <person name="Mishra B."/>
        </authorList>
    </citation>
    <scope>NUCLEOTIDE SEQUENCE [LARGE SCALE GENOMIC DNA]</scope>
</reference>
<dbReference type="Pfam" id="PF00646">
    <property type="entry name" value="F-box"/>
    <property type="match status" value="1"/>
</dbReference>
<protein>
    <recommendedName>
        <fullName evidence="1">F-box domain-containing protein</fullName>
    </recommendedName>
</protein>
<dbReference type="PROSITE" id="PS50181">
    <property type="entry name" value="FBOX"/>
    <property type="match status" value="1"/>
</dbReference>
<dbReference type="SMART" id="SM00256">
    <property type="entry name" value="FBOX"/>
    <property type="match status" value="1"/>
</dbReference>
<dbReference type="InterPro" id="IPR001810">
    <property type="entry name" value="F-box_dom"/>
</dbReference>
<dbReference type="PANTHER" id="PTHR24414:SF82">
    <property type="entry name" value="GALACTOSE OXIDASE_KELCH REPEAT SUPERFAMILY PROTEIN"/>
    <property type="match status" value="1"/>
</dbReference>
<dbReference type="AlphaFoldDB" id="A0A6D2IM45"/>
<keyword evidence="3" id="KW-1185">Reference proteome</keyword>
<dbReference type="InterPro" id="IPR015915">
    <property type="entry name" value="Kelch-typ_b-propeller"/>
</dbReference>
<sequence>MLSSSTNLGTVKNCKESSSQLNMSYIPDDILLNCLARVSRFYYPTLSLVSKRFRSLLASPELYKTRTLLSRTETCLYVYLCHRWFTLCRRPTKSRRFTLSCFRPSRTLTSDNILVSVPSRNDFPYYCQTLTAVGSSIYMIGGYTAYIHNKDSPRVFFMDCRSHTWHEAPSMQIVPNNPRASVIDGKIYVVEGSSRDLFGSLKYSIAVFDPKTQTWELVESPGAGIRGAYISNSLVTKENIYFFGDKSLVYKPSEKIWEAVGLEMHLLHMNLWLDEIPDDGYCEIDNVLYCYRLKKVLEWYDYEEGAWKVLKGLEKLPKLPTGKNRVSLIQCGKGKIAVLWDKKHAFSSETRIWCAEILLERRSKYEIYGRVEWCDVVLTVPRSRFFRKQLISATV</sequence>
<accession>A0A6D2IM45</accession>
<dbReference type="InterPro" id="IPR050354">
    <property type="entry name" value="F-box/kelch-repeat_ARATH"/>
</dbReference>
<dbReference type="Pfam" id="PF25210">
    <property type="entry name" value="Kelch_FKB95"/>
    <property type="match status" value="1"/>
</dbReference>
<evidence type="ECO:0000313" key="2">
    <source>
        <dbReference type="EMBL" id="CAA7026698.1"/>
    </source>
</evidence>
<dbReference type="OrthoDB" id="1073865at2759"/>
<proteinExistence type="predicted"/>
<evidence type="ECO:0000259" key="1">
    <source>
        <dbReference type="PROSITE" id="PS50181"/>
    </source>
</evidence>